<evidence type="ECO:0000259" key="1">
    <source>
        <dbReference type="PROSITE" id="PS51186"/>
    </source>
</evidence>
<name>A0A1G8IL18_9LACT</name>
<sequence length="173" mass="19717">MNETAQLTIRQAHPTDLEPLVELYEQLATETAFLTDDQVNKSKTKRTYQMTQQIDQYSRSLTSIMLVVELQEEIIALGTLATLPGSRQSHVAEVGIGVLKDYWANGIASILLEELLYFAKETALKVITLEVVQENKRAIALYKKFGFKIVGSLSQRLQADQIYYDTYMMEYLL</sequence>
<dbReference type="InterPro" id="IPR000182">
    <property type="entry name" value="GNAT_dom"/>
</dbReference>
<dbReference type="Gene3D" id="3.40.630.30">
    <property type="match status" value="1"/>
</dbReference>
<dbReference type="PANTHER" id="PTHR43415:SF3">
    <property type="entry name" value="GNAT-FAMILY ACETYLTRANSFERASE"/>
    <property type="match status" value="1"/>
</dbReference>
<comment type="caution">
    <text evidence="2">The sequence shown here is derived from an EMBL/GenBank/DDBJ whole genome shotgun (WGS) entry which is preliminary data.</text>
</comment>
<dbReference type="CDD" id="cd04301">
    <property type="entry name" value="NAT_SF"/>
    <property type="match status" value="1"/>
</dbReference>
<evidence type="ECO:0000313" key="2">
    <source>
        <dbReference type="EMBL" id="PMC58703.1"/>
    </source>
</evidence>
<dbReference type="AlphaFoldDB" id="A0A1G8IL18"/>
<dbReference type="InterPro" id="IPR016181">
    <property type="entry name" value="Acyl_CoA_acyltransferase"/>
</dbReference>
<evidence type="ECO:0000313" key="3">
    <source>
        <dbReference type="Proteomes" id="UP000235682"/>
    </source>
</evidence>
<dbReference type="OrthoDB" id="948250at2"/>
<gene>
    <name evidence="2" type="ORF">CJ205_02660</name>
</gene>
<dbReference type="Proteomes" id="UP000235682">
    <property type="component" value="Unassembled WGS sequence"/>
</dbReference>
<dbReference type="RefSeq" id="WP_092083749.1">
    <property type="nucleotide sequence ID" value="NZ_FNEL01000001.1"/>
</dbReference>
<keyword evidence="3" id="KW-1185">Reference proteome</keyword>
<dbReference type="STRING" id="84521.SAMN04487994_100157"/>
<dbReference type="GO" id="GO:0016747">
    <property type="term" value="F:acyltransferase activity, transferring groups other than amino-acyl groups"/>
    <property type="evidence" value="ECO:0007669"/>
    <property type="project" value="InterPro"/>
</dbReference>
<dbReference type="EMBL" id="PNHE01000007">
    <property type="protein sequence ID" value="PMC58703.1"/>
    <property type="molecule type" value="Genomic_DNA"/>
</dbReference>
<dbReference type="SUPFAM" id="SSF55729">
    <property type="entry name" value="Acyl-CoA N-acyltransferases (Nat)"/>
    <property type="match status" value="1"/>
</dbReference>
<dbReference type="PANTHER" id="PTHR43415">
    <property type="entry name" value="SPERMIDINE N(1)-ACETYLTRANSFERASE"/>
    <property type="match status" value="1"/>
</dbReference>
<dbReference type="PROSITE" id="PS51186">
    <property type="entry name" value="GNAT"/>
    <property type="match status" value="1"/>
</dbReference>
<dbReference type="Pfam" id="PF00583">
    <property type="entry name" value="Acetyltransf_1"/>
    <property type="match status" value="1"/>
</dbReference>
<proteinExistence type="predicted"/>
<feature type="domain" description="N-acetyltransferase" evidence="1">
    <location>
        <begin position="7"/>
        <end position="173"/>
    </location>
</feature>
<keyword evidence="2" id="KW-0808">Transferase</keyword>
<accession>A0A1G8IL18</accession>
<protein>
    <submittedName>
        <fullName evidence="2">N-acetyltransferase</fullName>
    </submittedName>
</protein>
<reference evidence="2 3" key="1">
    <citation type="submission" date="2017-09" db="EMBL/GenBank/DDBJ databases">
        <title>Bacterial strain isolated from the female urinary microbiota.</title>
        <authorList>
            <person name="Thomas-White K."/>
            <person name="Kumar N."/>
            <person name="Forster S."/>
            <person name="Putonti C."/>
            <person name="Lawley T."/>
            <person name="Wolfe A.J."/>
        </authorList>
    </citation>
    <scope>NUCLEOTIDE SEQUENCE [LARGE SCALE GENOMIC DNA]</scope>
    <source>
        <strain evidence="2 3">UMB0852</strain>
    </source>
</reference>
<organism evidence="2 3">
    <name type="scientific">Dolosicoccus paucivorans</name>
    <dbReference type="NCBI Taxonomy" id="84521"/>
    <lineage>
        <taxon>Bacteria</taxon>
        <taxon>Bacillati</taxon>
        <taxon>Bacillota</taxon>
        <taxon>Bacilli</taxon>
        <taxon>Lactobacillales</taxon>
        <taxon>Aerococcaceae</taxon>
        <taxon>Dolosicoccus</taxon>
    </lineage>
</organism>